<reference evidence="1 2" key="1">
    <citation type="submission" date="2017-09" db="EMBL/GenBank/DDBJ databases">
        <title>Whole genomes of Flavobacteriaceae.</title>
        <authorList>
            <person name="Stine C."/>
            <person name="Li C."/>
            <person name="Tadesse D."/>
        </authorList>
    </citation>
    <scope>NUCLEOTIDE SEQUENCE [LARGE SCALE GENOMIC DNA]</scope>
    <source>
        <strain evidence="1 2">ATCC 35036</strain>
    </source>
</reference>
<evidence type="ECO:0000313" key="1">
    <source>
        <dbReference type="EMBL" id="PDS23083.1"/>
    </source>
</evidence>
<organism evidence="1 2">
    <name type="scientific">Flavobacterium branchiophilum</name>
    <dbReference type="NCBI Taxonomy" id="55197"/>
    <lineage>
        <taxon>Bacteria</taxon>
        <taxon>Pseudomonadati</taxon>
        <taxon>Bacteroidota</taxon>
        <taxon>Flavobacteriia</taxon>
        <taxon>Flavobacteriales</taxon>
        <taxon>Flavobacteriaceae</taxon>
        <taxon>Flavobacterium</taxon>
    </lineage>
</organism>
<accession>A0A2H3KTE2</accession>
<name>A0A2H3KTE2_9FLAO</name>
<sequence length="207" mass="24831">MTDLKFEIGQWVMTGNGYGQILYIRPYFVEDYENYRKGRKNGEFVRFIYICKILCGLDGKLKKTKRIIIDTSISTIDKKGMKFLEEIKHNQKDEYLKYIVYDEKNNLVRQLFLNYNLDTLDFDIDLIENQFYELVNNLESSFTYKEFAKQFKEFDFPFKLENLIGYGCSHGEKGSIMLRFDSQLYKTKEKEAIFDDVRIFFPKNLKK</sequence>
<dbReference type="EMBL" id="PCMW01000069">
    <property type="protein sequence ID" value="PDS23083.1"/>
    <property type="molecule type" value="Genomic_DNA"/>
</dbReference>
<evidence type="ECO:0000313" key="2">
    <source>
        <dbReference type="Proteomes" id="UP000220828"/>
    </source>
</evidence>
<dbReference type="AlphaFoldDB" id="A0A2H3KTE2"/>
<dbReference type="RefSeq" id="WP_097554569.1">
    <property type="nucleotide sequence ID" value="NZ_PCMW01000069.1"/>
</dbReference>
<protein>
    <submittedName>
        <fullName evidence="1">Uncharacterized protein</fullName>
    </submittedName>
</protein>
<proteinExistence type="predicted"/>
<comment type="caution">
    <text evidence="1">The sequence shown here is derived from an EMBL/GenBank/DDBJ whole genome shotgun (WGS) entry which is preliminary data.</text>
</comment>
<gene>
    <name evidence="1" type="ORF">B0A77_11745</name>
</gene>
<dbReference type="Proteomes" id="UP000220828">
    <property type="component" value="Unassembled WGS sequence"/>
</dbReference>